<sequence>MSKVKGFHFKVDKEEHRIVQSFFKKNQHLNMSGTFRDLILIHISQQNLKQHG</sequence>
<accession>A0A7X5BZ01</accession>
<proteinExistence type="predicted"/>
<name>A0A7X5BZ01_9BACL</name>
<gene>
    <name evidence="1" type="ORF">GT003_13265</name>
</gene>
<dbReference type="RefSeq" id="WP_161698422.1">
    <property type="nucleotide sequence ID" value="NZ_JAAAMU010000006.1"/>
</dbReference>
<comment type="caution">
    <text evidence="1">The sequence shown here is derived from an EMBL/GenBank/DDBJ whole genome shotgun (WGS) entry which is preliminary data.</text>
</comment>
<evidence type="ECO:0000313" key="2">
    <source>
        <dbReference type="Proteomes" id="UP000558113"/>
    </source>
</evidence>
<reference evidence="1 2" key="1">
    <citation type="submission" date="2020-01" db="EMBL/GenBank/DDBJ databases">
        <title>Paenibacillus soybeanensis sp. nov. isolated from the nodules of soybean (Glycine max(L.) Merr).</title>
        <authorList>
            <person name="Wang H."/>
        </authorList>
    </citation>
    <scope>NUCLEOTIDE SEQUENCE [LARGE SCALE GENOMIC DNA]</scope>
    <source>
        <strain evidence="1 2">DSM 23054</strain>
    </source>
</reference>
<protein>
    <submittedName>
        <fullName evidence="1">Uncharacterized protein</fullName>
    </submittedName>
</protein>
<dbReference type="EMBL" id="JAAAMU010000006">
    <property type="protein sequence ID" value="NBC69961.1"/>
    <property type="molecule type" value="Genomic_DNA"/>
</dbReference>
<organism evidence="1 2">
    <name type="scientific">Paenibacillus sacheonensis</name>
    <dbReference type="NCBI Taxonomy" id="742054"/>
    <lineage>
        <taxon>Bacteria</taxon>
        <taxon>Bacillati</taxon>
        <taxon>Bacillota</taxon>
        <taxon>Bacilli</taxon>
        <taxon>Bacillales</taxon>
        <taxon>Paenibacillaceae</taxon>
        <taxon>Paenibacillus</taxon>
    </lineage>
</organism>
<dbReference type="Proteomes" id="UP000558113">
    <property type="component" value="Unassembled WGS sequence"/>
</dbReference>
<keyword evidence="2" id="KW-1185">Reference proteome</keyword>
<evidence type="ECO:0000313" key="1">
    <source>
        <dbReference type="EMBL" id="NBC69961.1"/>
    </source>
</evidence>
<dbReference type="AlphaFoldDB" id="A0A7X5BZ01"/>
<dbReference type="OrthoDB" id="9948991at2"/>